<evidence type="ECO:0000313" key="2">
    <source>
        <dbReference type="EMBL" id="KKT53176.1"/>
    </source>
</evidence>
<evidence type="ECO:0000256" key="1">
    <source>
        <dbReference type="SAM" id="Phobius"/>
    </source>
</evidence>
<keyword evidence="1" id="KW-1133">Transmembrane helix</keyword>
<comment type="caution">
    <text evidence="2">The sequence shown here is derived from an EMBL/GenBank/DDBJ whole genome shotgun (WGS) entry which is preliminary data.</text>
</comment>
<dbReference type="AlphaFoldDB" id="A0A0G1I1A9"/>
<keyword evidence="1" id="KW-0812">Transmembrane</keyword>
<protein>
    <submittedName>
        <fullName evidence="2">Uncharacterized protein</fullName>
    </submittedName>
</protein>
<feature type="transmembrane region" description="Helical" evidence="1">
    <location>
        <begin position="34"/>
        <end position="56"/>
    </location>
</feature>
<dbReference type="Proteomes" id="UP000034752">
    <property type="component" value="Unassembled WGS sequence"/>
</dbReference>
<sequence>MPLIFMITAVLAGGAVLGYPLYLVLHERKWGTAITLVALSLIWLGLIAAIITLLAIR</sequence>
<dbReference type="EMBL" id="LCIJ01000002">
    <property type="protein sequence ID" value="KKT53176.1"/>
    <property type="molecule type" value="Genomic_DNA"/>
</dbReference>
<reference evidence="2 3" key="1">
    <citation type="journal article" date="2015" name="Nature">
        <title>rRNA introns, odd ribosomes, and small enigmatic genomes across a large radiation of phyla.</title>
        <authorList>
            <person name="Brown C.T."/>
            <person name="Hug L.A."/>
            <person name="Thomas B.C."/>
            <person name="Sharon I."/>
            <person name="Castelle C.J."/>
            <person name="Singh A."/>
            <person name="Wilkins M.J."/>
            <person name="Williams K.H."/>
            <person name="Banfield J.F."/>
        </authorList>
    </citation>
    <scope>NUCLEOTIDE SEQUENCE [LARGE SCALE GENOMIC DNA]</scope>
</reference>
<keyword evidence="1" id="KW-0472">Membrane</keyword>
<organism evidence="2 3">
    <name type="scientific">candidate division Kazan bacterium GW2011_GWA1_44_22</name>
    <dbReference type="NCBI Taxonomy" id="1620410"/>
    <lineage>
        <taxon>Bacteria</taxon>
        <taxon>Bacteria division Kazan-3B-28</taxon>
    </lineage>
</organism>
<evidence type="ECO:0000313" key="3">
    <source>
        <dbReference type="Proteomes" id="UP000034752"/>
    </source>
</evidence>
<proteinExistence type="predicted"/>
<gene>
    <name evidence="2" type="ORF">VE96_C0002G0020</name>
</gene>
<name>A0A0G1I1A9_UNCK3</name>
<accession>A0A0G1I1A9</accession>